<dbReference type="PANTHER" id="PTHR32309">
    <property type="entry name" value="TYROSINE-PROTEIN KINASE"/>
    <property type="match status" value="1"/>
</dbReference>
<comment type="catalytic activity">
    <reaction evidence="8">
        <text>L-tyrosyl-[protein] + ATP = O-phospho-L-tyrosyl-[protein] + ADP + H(+)</text>
        <dbReference type="Rhea" id="RHEA:10596"/>
        <dbReference type="Rhea" id="RHEA-COMP:10136"/>
        <dbReference type="Rhea" id="RHEA-COMP:20101"/>
        <dbReference type="ChEBI" id="CHEBI:15378"/>
        <dbReference type="ChEBI" id="CHEBI:30616"/>
        <dbReference type="ChEBI" id="CHEBI:46858"/>
        <dbReference type="ChEBI" id="CHEBI:61978"/>
        <dbReference type="ChEBI" id="CHEBI:456216"/>
        <dbReference type="EC" id="2.7.10.2"/>
    </reaction>
</comment>
<dbReference type="InterPro" id="IPR025669">
    <property type="entry name" value="AAA_dom"/>
</dbReference>
<dbReference type="Gene3D" id="3.40.50.300">
    <property type="entry name" value="P-loop containing nucleotide triphosphate hydrolases"/>
    <property type="match status" value="1"/>
</dbReference>
<keyword evidence="7" id="KW-0829">Tyrosine-protein kinase</keyword>
<organism evidence="10 11">
    <name type="scientific">Bacillus bruguierae</name>
    <dbReference type="NCBI Taxonomy" id="3127667"/>
    <lineage>
        <taxon>Bacteria</taxon>
        <taxon>Bacillati</taxon>
        <taxon>Bacillota</taxon>
        <taxon>Bacilli</taxon>
        <taxon>Bacillales</taxon>
        <taxon>Bacillaceae</taxon>
        <taxon>Bacillus</taxon>
    </lineage>
</organism>
<sequence>MVFKNRRKRDKGKNESLVTHTVPNSKVAEEYRTIRTNLQFSSVNSKDKTIVITSPRFGEGKSTVAANLAVSIAQQGEKVLLIDADLRKPAIHEIFQLENTIGLTNVLSGEKVMEGAVKKTGIGRLHVLTSGPVPFNPAELLSSVVMETLIQKVMEQYDIILIDSPPILEVADTSILADRCDGALLVINYNHTMNEDAIEAKRILSFTKGKLVGAILNNKV</sequence>
<accession>A0ABU8FGE3</accession>
<comment type="caution">
    <text evidence="10">The sequence shown here is derived from an EMBL/GenBank/DDBJ whole genome shotgun (WGS) entry which is preliminary data.</text>
</comment>
<protein>
    <recommendedName>
        <fullName evidence="2">non-specific protein-tyrosine kinase</fullName>
        <ecNumber evidence="2">2.7.10.2</ecNumber>
    </recommendedName>
</protein>
<evidence type="ECO:0000256" key="8">
    <source>
        <dbReference type="ARBA" id="ARBA00051245"/>
    </source>
</evidence>
<evidence type="ECO:0000256" key="5">
    <source>
        <dbReference type="ARBA" id="ARBA00022777"/>
    </source>
</evidence>
<keyword evidence="3 10" id="KW-0808">Transferase</keyword>
<dbReference type="Pfam" id="PF13614">
    <property type="entry name" value="AAA_31"/>
    <property type="match status" value="1"/>
</dbReference>
<evidence type="ECO:0000256" key="6">
    <source>
        <dbReference type="ARBA" id="ARBA00022840"/>
    </source>
</evidence>
<evidence type="ECO:0000259" key="9">
    <source>
        <dbReference type="Pfam" id="PF13614"/>
    </source>
</evidence>
<dbReference type="PANTHER" id="PTHR32309:SF13">
    <property type="entry name" value="FERRIC ENTEROBACTIN TRANSPORT PROTEIN FEPE"/>
    <property type="match status" value="1"/>
</dbReference>
<dbReference type="RefSeq" id="WP_336472400.1">
    <property type="nucleotide sequence ID" value="NZ_JBAWSX010000005.1"/>
</dbReference>
<keyword evidence="5 10" id="KW-0418">Kinase</keyword>
<keyword evidence="4" id="KW-0547">Nucleotide-binding</keyword>
<evidence type="ECO:0000256" key="7">
    <source>
        <dbReference type="ARBA" id="ARBA00023137"/>
    </source>
</evidence>
<dbReference type="Proteomes" id="UP001372526">
    <property type="component" value="Unassembled WGS sequence"/>
</dbReference>
<reference evidence="10 11" key="1">
    <citation type="submission" date="2024-01" db="EMBL/GenBank/DDBJ databases">
        <title>Seven novel Bacillus-like species.</title>
        <authorList>
            <person name="Liu G."/>
        </authorList>
    </citation>
    <scope>NUCLEOTIDE SEQUENCE [LARGE SCALE GENOMIC DNA]</scope>
    <source>
        <strain evidence="10 11">FJAT-51639</strain>
    </source>
</reference>
<evidence type="ECO:0000256" key="3">
    <source>
        <dbReference type="ARBA" id="ARBA00022679"/>
    </source>
</evidence>
<dbReference type="CDD" id="cd05387">
    <property type="entry name" value="BY-kinase"/>
    <property type="match status" value="1"/>
</dbReference>
<name>A0ABU8FGE3_9BACI</name>
<evidence type="ECO:0000256" key="1">
    <source>
        <dbReference type="ARBA" id="ARBA00007316"/>
    </source>
</evidence>
<dbReference type="GO" id="GO:0004715">
    <property type="term" value="F:non-membrane spanning protein tyrosine kinase activity"/>
    <property type="evidence" value="ECO:0007669"/>
    <property type="project" value="UniProtKB-EC"/>
</dbReference>
<dbReference type="SUPFAM" id="SSF52540">
    <property type="entry name" value="P-loop containing nucleoside triphosphate hydrolases"/>
    <property type="match status" value="1"/>
</dbReference>
<evidence type="ECO:0000313" key="10">
    <source>
        <dbReference type="EMBL" id="MEI4801752.1"/>
    </source>
</evidence>
<evidence type="ECO:0000313" key="11">
    <source>
        <dbReference type="Proteomes" id="UP001372526"/>
    </source>
</evidence>
<keyword evidence="6" id="KW-0067">ATP-binding</keyword>
<dbReference type="InterPro" id="IPR005702">
    <property type="entry name" value="Wzc-like_C"/>
</dbReference>
<dbReference type="InterPro" id="IPR027417">
    <property type="entry name" value="P-loop_NTPase"/>
</dbReference>
<dbReference type="NCBIfam" id="TIGR01007">
    <property type="entry name" value="eps_fam"/>
    <property type="match status" value="1"/>
</dbReference>
<gene>
    <name evidence="10" type="ORF">WAZ07_10505</name>
</gene>
<comment type="similarity">
    <text evidence="1">Belongs to the CpsD/CapB family.</text>
</comment>
<feature type="domain" description="AAA" evidence="9">
    <location>
        <begin position="48"/>
        <end position="177"/>
    </location>
</feature>
<dbReference type="EMBL" id="JBAWSX010000005">
    <property type="protein sequence ID" value="MEI4801752.1"/>
    <property type="molecule type" value="Genomic_DNA"/>
</dbReference>
<proteinExistence type="inferred from homology"/>
<evidence type="ECO:0000256" key="2">
    <source>
        <dbReference type="ARBA" id="ARBA00011903"/>
    </source>
</evidence>
<keyword evidence="11" id="KW-1185">Reference proteome</keyword>
<dbReference type="InterPro" id="IPR050445">
    <property type="entry name" value="Bact_polysacc_biosynth/exp"/>
</dbReference>
<dbReference type="EC" id="2.7.10.2" evidence="2"/>
<evidence type="ECO:0000256" key="4">
    <source>
        <dbReference type="ARBA" id="ARBA00022741"/>
    </source>
</evidence>